<feature type="compositionally biased region" description="Basic and acidic residues" evidence="2">
    <location>
        <begin position="21"/>
        <end position="32"/>
    </location>
</feature>
<name>A0ABX8L8B6_9GAMM</name>
<protein>
    <recommendedName>
        <fullName evidence="5">Scaffolding protein</fullName>
    </recommendedName>
</protein>
<feature type="region of interest" description="Disordered" evidence="2">
    <location>
        <begin position="1"/>
        <end position="76"/>
    </location>
</feature>
<dbReference type="RefSeq" id="WP_216985574.1">
    <property type="nucleotide sequence ID" value="NZ_CP077365.1"/>
</dbReference>
<evidence type="ECO:0000313" key="4">
    <source>
        <dbReference type="Proteomes" id="UP000683517"/>
    </source>
</evidence>
<evidence type="ECO:0000313" key="3">
    <source>
        <dbReference type="EMBL" id="QXB47664.1"/>
    </source>
</evidence>
<dbReference type="Proteomes" id="UP000683517">
    <property type="component" value="Chromosome"/>
</dbReference>
<feature type="compositionally biased region" description="Low complexity" evidence="2">
    <location>
        <begin position="252"/>
        <end position="265"/>
    </location>
</feature>
<reference evidence="3 4" key="1">
    <citation type="submission" date="2021-06" db="EMBL/GenBank/DDBJ databases">
        <title>FDA dAtabase for Regulatory Grade micrObial Sequences (FDA-ARGOS): Supporting development and validation of Infectious Disease Dx tests.</title>
        <authorList>
            <person name="Sproer C."/>
            <person name="Gronow S."/>
            <person name="Severitt S."/>
            <person name="Schroder I."/>
            <person name="Tallon L."/>
            <person name="Sadzewicz L."/>
            <person name="Zhao X."/>
            <person name="Boylan J."/>
            <person name="Ott S."/>
            <person name="Bowen H."/>
            <person name="Vavikolanu K."/>
            <person name="Mehta A."/>
            <person name="Aluvathingal J."/>
            <person name="Nadendla S."/>
            <person name="Lowell S."/>
            <person name="Myers T."/>
            <person name="Yan Y."/>
        </authorList>
    </citation>
    <scope>NUCLEOTIDE SEQUENCE [LARGE SCALE GENOMIC DNA]</scope>
    <source>
        <strain evidence="3 4">FDAARGOS 1400</strain>
    </source>
</reference>
<feature type="compositionally biased region" description="Acidic residues" evidence="2">
    <location>
        <begin position="33"/>
        <end position="48"/>
    </location>
</feature>
<feature type="compositionally biased region" description="Basic and acidic residues" evidence="2">
    <location>
        <begin position="52"/>
        <end position="62"/>
    </location>
</feature>
<accession>A0ABX8L8B6</accession>
<feature type="coiled-coil region" evidence="1">
    <location>
        <begin position="117"/>
        <end position="162"/>
    </location>
</feature>
<evidence type="ECO:0000256" key="2">
    <source>
        <dbReference type="SAM" id="MobiDB-lite"/>
    </source>
</evidence>
<gene>
    <name evidence="3" type="ORF">I6L30_06595</name>
</gene>
<keyword evidence="1" id="KW-0175">Coiled coil</keyword>
<feature type="compositionally biased region" description="Acidic residues" evidence="2">
    <location>
        <begin position="1"/>
        <end position="20"/>
    </location>
</feature>
<proteinExistence type="predicted"/>
<feature type="region of interest" description="Disordered" evidence="2">
    <location>
        <begin position="90"/>
        <end position="109"/>
    </location>
</feature>
<evidence type="ECO:0008006" key="5">
    <source>
        <dbReference type="Google" id="ProtNLM"/>
    </source>
</evidence>
<organism evidence="3 4">
    <name type="scientific">Acinetobacter seifertii</name>
    <dbReference type="NCBI Taxonomy" id="1530123"/>
    <lineage>
        <taxon>Bacteria</taxon>
        <taxon>Pseudomonadati</taxon>
        <taxon>Pseudomonadota</taxon>
        <taxon>Gammaproteobacteria</taxon>
        <taxon>Moraxellales</taxon>
        <taxon>Moraxellaceae</taxon>
        <taxon>Acinetobacter</taxon>
        <taxon>Acinetobacter calcoaceticus/baumannii complex</taxon>
    </lineage>
</organism>
<evidence type="ECO:0000256" key="1">
    <source>
        <dbReference type="SAM" id="Coils"/>
    </source>
</evidence>
<feature type="region of interest" description="Disordered" evidence="2">
    <location>
        <begin position="238"/>
        <end position="271"/>
    </location>
</feature>
<dbReference type="EMBL" id="CP077365">
    <property type="protein sequence ID" value="QXB47664.1"/>
    <property type="molecule type" value="Genomic_DNA"/>
</dbReference>
<sequence length="292" mass="33115">MSEQDLEQENELQSDNFDEGQDNHEGEGRDDQEPNDEGGDQGEQEEFDIVVGDEKPVEESDPYRGQQAPEWVKQTREENRNYKKRIHELERQLEQHAKPETITLGEKPTLESAGYDAEEFEKQLFEWTANKAKVEQQEAAQREEQEKAAKVWQDKLNGYEAKKTAIKAKVRDFDEAEEIARDVLTPTQQGILLHGAEKPELLVYHLGKNPQKAKELASITDPIQFAFAAAKIDAQIKMTARKPSTSPERKPSGSGSLSGTTDSTLNKLRAEAEKTGDFTKVIAYKKQKRKSE</sequence>
<feature type="compositionally biased region" description="Basic and acidic residues" evidence="2">
    <location>
        <begin position="90"/>
        <end position="99"/>
    </location>
</feature>
<keyword evidence="4" id="KW-1185">Reference proteome</keyword>